<evidence type="ECO:0000313" key="2">
    <source>
        <dbReference type="Proteomes" id="UP000053144"/>
    </source>
</evidence>
<dbReference type="EMBL" id="CM003380">
    <property type="protein sequence ID" value="KOM55152.1"/>
    <property type="molecule type" value="Genomic_DNA"/>
</dbReference>
<reference evidence="2" key="1">
    <citation type="journal article" date="2015" name="Proc. Natl. Acad. Sci. U.S.A.">
        <title>Genome sequencing of adzuki bean (Vigna angularis) provides insight into high starch and low fat accumulation and domestication.</title>
        <authorList>
            <person name="Yang K."/>
            <person name="Tian Z."/>
            <person name="Chen C."/>
            <person name="Luo L."/>
            <person name="Zhao B."/>
            <person name="Wang Z."/>
            <person name="Yu L."/>
            <person name="Li Y."/>
            <person name="Sun Y."/>
            <person name="Li W."/>
            <person name="Chen Y."/>
            <person name="Li Y."/>
            <person name="Zhang Y."/>
            <person name="Ai D."/>
            <person name="Zhao J."/>
            <person name="Shang C."/>
            <person name="Ma Y."/>
            <person name="Wu B."/>
            <person name="Wang M."/>
            <person name="Gao L."/>
            <person name="Sun D."/>
            <person name="Zhang P."/>
            <person name="Guo F."/>
            <person name="Wang W."/>
            <person name="Li Y."/>
            <person name="Wang J."/>
            <person name="Varshney R.K."/>
            <person name="Wang J."/>
            <person name="Ling H.Q."/>
            <person name="Wan P."/>
        </authorList>
    </citation>
    <scope>NUCLEOTIDE SEQUENCE</scope>
    <source>
        <strain evidence="2">cv. Jingnong 6</strain>
    </source>
</reference>
<dbReference type="Proteomes" id="UP000053144">
    <property type="component" value="Chromosome 10"/>
</dbReference>
<dbReference type="AlphaFoldDB" id="A0A0L9VJR1"/>
<dbReference type="Gramene" id="KOM55152">
    <property type="protein sequence ID" value="KOM55152"/>
    <property type="gene ID" value="LR48_Vigan10g104400"/>
</dbReference>
<organism evidence="1 2">
    <name type="scientific">Phaseolus angularis</name>
    <name type="common">Azuki bean</name>
    <name type="synonym">Vigna angularis</name>
    <dbReference type="NCBI Taxonomy" id="3914"/>
    <lineage>
        <taxon>Eukaryota</taxon>
        <taxon>Viridiplantae</taxon>
        <taxon>Streptophyta</taxon>
        <taxon>Embryophyta</taxon>
        <taxon>Tracheophyta</taxon>
        <taxon>Spermatophyta</taxon>
        <taxon>Magnoliopsida</taxon>
        <taxon>eudicotyledons</taxon>
        <taxon>Gunneridae</taxon>
        <taxon>Pentapetalae</taxon>
        <taxon>rosids</taxon>
        <taxon>fabids</taxon>
        <taxon>Fabales</taxon>
        <taxon>Fabaceae</taxon>
        <taxon>Papilionoideae</taxon>
        <taxon>50 kb inversion clade</taxon>
        <taxon>NPAAA clade</taxon>
        <taxon>indigoferoid/millettioid clade</taxon>
        <taxon>Phaseoleae</taxon>
        <taxon>Vigna</taxon>
    </lineage>
</organism>
<name>A0A0L9VJR1_PHAAN</name>
<evidence type="ECO:0000313" key="1">
    <source>
        <dbReference type="EMBL" id="KOM55152.1"/>
    </source>
</evidence>
<protein>
    <submittedName>
        <fullName evidence="1">Uncharacterized protein</fullName>
    </submittedName>
</protein>
<sequence>MKKIEDNRRKMVEMNKELRTLAAMEEKEDVEDVLDVAPVVRIVARHQQINEDAHLLNVNRKYLYNLVIPFKLPWRVVSEICGQTFDTQECYSFAPRMQLGNMGILFATSVFMFFERRST</sequence>
<gene>
    <name evidence="1" type="ORF">LR48_Vigan10g104400</name>
</gene>
<proteinExistence type="predicted"/>
<accession>A0A0L9VJR1</accession>